<proteinExistence type="predicted"/>
<dbReference type="Gene3D" id="2.60.40.4070">
    <property type="match status" value="1"/>
</dbReference>
<dbReference type="Pfam" id="PF13860">
    <property type="entry name" value="FlgD_ig"/>
    <property type="match status" value="1"/>
</dbReference>
<dbReference type="NCBIfam" id="TIGR04183">
    <property type="entry name" value="Por_Secre_tail"/>
    <property type="match status" value="1"/>
</dbReference>
<sequence>MNTGAHTDITLTNSPTLIDGAIYTVSFGATDLAGNSATTVSTTGITYDVTAPTISSTTPSQNSYINNTKVSYTLSESAASGTITWTRTGGSADSNSPHAKALAGDELNTGAHTDITLTNNPTLVEGAIYTISFDAKDLGGNAATTISNTAITYDASAPTISSTLPAANSYVNHARVSYTLSEAISSGTVTWTRTGGSEDTNSPHAKALSGDELNTGAHTDITLTNSPTLIDGAIYTVSFGATDLAGNSATTVSTTGITYDVTAPTISSTTPSQNSYINNTKVSYTLSESAASGTITWTRTGGSEDSNSPHAKALTGDELNSGAHTDITLTNSPTLVDAMYTVSFDAIDVAGNAATTVSASNVTYDFTAPTLLKVTPAADSFLPIADNSKIRIDFSEPITAYNVDASSKLGTNLNTSIQQDSDSLVISVNAPLTSLDTLTFKVTNLTDRGGTVGDAIEISYQTSILADYNNDYKVDVQDLANFVSLWPNLDLGPANGTIPYLTPEMDGLANLRDVGIFTRMWHWSYANNGASSKVFTSIGEPITINHSSDKIIVPIPDNAVAGEILLQYQETDIDLGLSDEVTENRMVISNRDAVQGLLAVNFGYMKQMQNKELGFSVQHKGKSNSDFTISYVYYDVNNTVVNMGTQDFDLKAIPLEFALHENYPNPFNPTTTLRFDLPEVSNITLTIYNMLGQKVKTFNMQSTPAGYHSVTWDATNDLGEQVGAGVYLYQLQAKGFVKTRKMVLLK</sequence>
<accession>A0A381XWF7</accession>
<evidence type="ECO:0000256" key="1">
    <source>
        <dbReference type="SAM" id="MobiDB-lite"/>
    </source>
</evidence>
<feature type="compositionally biased region" description="Polar residues" evidence="1">
    <location>
        <begin position="193"/>
        <end position="203"/>
    </location>
</feature>
<dbReference type="InterPro" id="IPR026444">
    <property type="entry name" value="Secre_tail"/>
</dbReference>
<name>A0A381XWF7_9ZZZZ</name>
<feature type="domain" description="FlgD/Vpr Ig-like" evidence="2">
    <location>
        <begin position="673"/>
        <end position="734"/>
    </location>
</feature>
<dbReference type="InterPro" id="IPR025965">
    <property type="entry name" value="FlgD/Vpr_Ig-like"/>
</dbReference>
<reference evidence="3" key="1">
    <citation type="submission" date="2018-05" db="EMBL/GenBank/DDBJ databases">
        <authorList>
            <person name="Lanie J.A."/>
            <person name="Ng W.-L."/>
            <person name="Kazmierczak K.M."/>
            <person name="Andrzejewski T.M."/>
            <person name="Davidsen T.M."/>
            <person name="Wayne K.J."/>
            <person name="Tettelin H."/>
            <person name="Glass J.I."/>
            <person name="Rusch D."/>
            <person name="Podicherti R."/>
            <person name="Tsui H.-C.T."/>
            <person name="Winkler M.E."/>
        </authorList>
    </citation>
    <scope>NUCLEOTIDE SEQUENCE</scope>
</reference>
<evidence type="ECO:0000259" key="2">
    <source>
        <dbReference type="Pfam" id="PF13860"/>
    </source>
</evidence>
<protein>
    <recommendedName>
        <fullName evidence="2">FlgD/Vpr Ig-like domain-containing protein</fullName>
    </recommendedName>
</protein>
<organism evidence="3">
    <name type="scientific">marine metagenome</name>
    <dbReference type="NCBI Taxonomy" id="408172"/>
    <lineage>
        <taxon>unclassified sequences</taxon>
        <taxon>metagenomes</taxon>
        <taxon>ecological metagenomes</taxon>
    </lineage>
</organism>
<feature type="region of interest" description="Disordered" evidence="1">
    <location>
        <begin position="193"/>
        <end position="212"/>
    </location>
</feature>
<evidence type="ECO:0000313" key="3">
    <source>
        <dbReference type="EMBL" id="SVA68822.1"/>
    </source>
</evidence>
<gene>
    <name evidence="3" type="ORF">METZ01_LOCUS121676</name>
</gene>
<dbReference type="AlphaFoldDB" id="A0A381XWF7"/>
<dbReference type="EMBL" id="UINC01016549">
    <property type="protein sequence ID" value="SVA68822.1"/>
    <property type="molecule type" value="Genomic_DNA"/>
</dbReference>